<dbReference type="Gene3D" id="1.10.10.690">
    <property type="entry name" value="YidB-like"/>
    <property type="match status" value="1"/>
</dbReference>
<accession>A0A0L0GL24</accession>
<evidence type="ECO:0000313" key="2">
    <source>
        <dbReference type="Proteomes" id="UP000037393"/>
    </source>
</evidence>
<proteinExistence type="predicted"/>
<dbReference type="OrthoDB" id="6629692at2"/>
<dbReference type="Proteomes" id="UP000037393">
    <property type="component" value="Unassembled WGS sequence"/>
</dbReference>
<dbReference type="AlphaFoldDB" id="A0A0L0GL24"/>
<organism evidence="1 2">
    <name type="scientific">Trabulsiella odontotermitis</name>
    <dbReference type="NCBI Taxonomy" id="379893"/>
    <lineage>
        <taxon>Bacteria</taxon>
        <taxon>Pseudomonadati</taxon>
        <taxon>Pseudomonadota</taxon>
        <taxon>Gammaproteobacteria</taxon>
        <taxon>Enterobacterales</taxon>
        <taxon>Enterobacteriaceae</taxon>
        <taxon>Trabulsiella</taxon>
    </lineage>
</organism>
<dbReference type="RefSeq" id="WP_049857986.1">
    <property type="nucleotide sequence ID" value="NZ_JNGI01000176.1"/>
</dbReference>
<reference evidence="1 2" key="1">
    <citation type="journal article" date="2015" name="Appl. Environ. Microbiol.">
        <title>The Enterobacterium Trabulsiella odontotermitis Presents Novel Adaptations Related to Its Association with Fungus-Growing Termites.</title>
        <authorList>
            <person name="Sapountzis P."/>
            <person name="Gruntjes T."/>
            <person name="Otani S."/>
            <person name="Estevez J."/>
            <person name="da Costa R.R."/>
            <person name="Plunkett G.3rd."/>
            <person name="Perna N.T."/>
            <person name="Poulsen M."/>
        </authorList>
    </citation>
    <scope>NUCLEOTIDE SEQUENCE [LARGE SCALE GENOMIC DNA]</scope>
    <source>
        <strain evidence="1 2">12</strain>
    </source>
</reference>
<evidence type="ECO:0008006" key="3">
    <source>
        <dbReference type="Google" id="ProtNLM"/>
    </source>
</evidence>
<dbReference type="InterPro" id="IPR027405">
    <property type="entry name" value="YidB-like"/>
</dbReference>
<feature type="non-terminal residue" evidence="1">
    <location>
        <position position="1"/>
    </location>
</feature>
<evidence type="ECO:0000313" key="1">
    <source>
        <dbReference type="EMBL" id="KNC89118.1"/>
    </source>
</evidence>
<dbReference type="SUPFAM" id="SSF140804">
    <property type="entry name" value="YidB-like"/>
    <property type="match status" value="1"/>
</dbReference>
<name>A0A0L0GL24_9ENTR</name>
<comment type="caution">
    <text evidence="1">The sequence shown here is derived from an EMBL/GenBank/DDBJ whole genome shotgun (WGS) entry which is preliminary data.</text>
</comment>
<dbReference type="PATRIC" id="fig|379893.4.peg.1645"/>
<protein>
    <recommendedName>
        <fullName evidence="3">DUF937 domain-containing protein</fullName>
    </recommendedName>
</protein>
<dbReference type="Pfam" id="PF20159">
    <property type="entry name" value="YidB"/>
    <property type="match status" value="1"/>
</dbReference>
<sequence length="98" mass="10613">LSWVQEEGGFPALLARFKTLETDGLTAETLTPEHISSLFSADELSSLAQHMGISQGEVAGWMSSHLPAVLQHLSPEAHQLGGSNMLDTALSILRERMK</sequence>
<gene>
    <name evidence="1" type="ORF">GM31_08065</name>
</gene>
<dbReference type="EMBL" id="JNGI01000176">
    <property type="protein sequence ID" value="KNC89118.1"/>
    <property type="molecule type" value="Genomic_DNA"/>
</dbReference>
<keyword evidence="2" id="KW-1185">Reference proteome</keyword>
<dbReference type="InterPro" id="IPR045372">
    <property type="entry name" value="YidB"/>
</dbReference>